<reference evidence="2 3" key="2">
    <citation type="submission" date="2019-01" db="EMBL/GenBank/DDBJ databases">
        <authorList>
            <person name="Li Y."/>
        </authorList>
    </citation>
    <scope>NUCLEOTIDE SEQUENCE [LARGE SCALE GENOMIC DNA]</scope>
    <source>
        <strain evidence="2 3">SK2B-1</strain>
    </source>
</reference>
<reference evidence="2 3" key="1">
    <citation type="submission" date="2019-01" db="EMBL/GenBank/DDBJ databases">
        <title>Sinorhodobacter populi sp. nov. isolated from the symptomatic bark tissue of Populus euramericana canker.</title>
        <authorList>
            <person name="Xu G."/>
        </authorList>
    </citation>
    <scope>NUCLEOTIDE SEQUENCE [LARGE SCALE GENOMIC DNA]</scope>
    <source>
        <strain evidence="2 3">SK2B-1</strain>
    </source>
</reference>
<feature type="region of interest" description="Disordered" evidence="1">
    <location>
        <begin position="70"/>
        <end position="107"/>
    </location>
</feature>
<comment type="caution">
    <text evidence="2">The sequence shown here is derived from an EMBL/GenBank/DDBJ whole genome shotgun (WGS) entry which is preliminary data.</text>
</comment>
<gene>
    <name evidence="2" type="ORF">D2T30_06005</name>
</gene>
<proteinExistence type="predicted"/>
<dbReference type="Proteomes" id="UP000284476">
    <property type="component" value="Unassembled WGS sequence"/>
</dbReference>
<organism evidence="2 3">
    <name type="scientific">Paenirhodobacter populi</name>
    <dbReference type="NCBI Taxonomy" id="2306993"/>
    <lineage>
        <taxon>Bacteria</taxon>
        <taxon>Pseudomonadati</taxon>
        <taxon>Pseudomonadota</taxon>
        <taxon>Alphaproteobacteria</taxon>
        <taxon>Rhodobacterales</taxon>
        <taxon>Rhodobacter group</taxon>
        <taxon>Paenirhodobacter</taxon>
    </lineage>
</organism>
<dbReference type="Gene3D" id="3.90.190.10">
    <property type="entry name" value="Protein tyrosine phosphatase superfamily"/>
    <property type="match status" value="1"/>
</dbReference>
<name>A0A443JPT8_9RHOB</name>
<accession>A0A443JPT8</accession>
<dbReference type="AlphaFoldDB" id="A0A443JPT8"/>
<evidence type="ECO:0000313" key="3">
    <source>
        <dbReference type="Proteomes" id="UP000284476"/>
    </source>
</evidence>
<dbReference type="InterPro" id="IPR029021">
    <property type="entry name" value="Prot-tyrosine_phosphatase-like"/>
</dbReference>
<dbReference type="EMBL" id="SAUZ01000005">
    <property type="protein sequence ID" value="RWR22497.1"/>
    <property type="molecule type" value="Genomic_DNA"/>
</dbReference>
<sequence>MTQTIETQTIETRTIDLPGVANLRDLGDLPSPGGMTRRGRLLRSDSLHRLDAAGQGRLRDLGLTTVIDLRAASGPPAPPTPSPRCRGSPITTSRSSRGSCRARRPRMSCRTCICGRWRRAARPSRRS</sequence>
<dbReference type="Pfam" id="PF13350">
    <property type="entry name" value="Y_phosphatase3"/>
    <property type="match status" value="1"/>
</dbReference>
<dbReference type="InterPro" id="IPR026893">
    <property type="entry name" value="Tyr/Ser_Pase_IphP-type"/>
</dbReference>
<protein>
    <submittedName>
        <fullName evidence="2">Uncharacterized protein</fullName>
    </submittedName>
</protein>
<dbReference type="SUPFAM" id="SSF52799">
    <property type="entry name" value="(Phosphotyrosine protein) phosphatases II"/>
    <property type="match status" value="1"/>
</dbReference>
<dbReference type="GO" id="GO:0004721">
    <property type="term" value="F:phosphoprotein phosphatase activity"/>
    <property type="evidence" value="ECO:0007669"/>
    <property type="project" value="InterPro"/>
</dbReference>
<evidence type="ECO:0000313" key="2">
    <source>
        <dbReference type="EMBL" id="RWR22497.1"/>
    </source>
</evidence>
<evidence type="ECO:0000256" key="1">
    <source>
        <dbReference type="SAM" id="MobiDB-lite"/>
    </source>
</evidence>